<dbReference type="EMBL" id="JAHCLR010000020">
    <property type="protein sequence ID" value="MBS9534231.1"/>
    <property type="molecule type" value="Genomic_DNA"/>
</dbReference>
<accession>A0ABS5RL65</accession>
<comment type="caution">
    <text evidence="1">The sequence shown here is derived from an EMBL/GenBank/DDBJ whole genome shotgun (WGS) entry which is preliminary data.</text>
</comment>
<sequence>MSWPAPTRADHDKFCRVEGWTRVRDAAGRTGTHHVTYEFVLPDGRILRTRISHPPNRTGYGARIWAHILRDQLCVDEATFWAAVRDGAVPMRSRATLQADPLPTEVAVLLVNRVGLTREQVAAMSRAEAIEQLNRFWSEGG</sequence>
<name>A0ABS5RL65_9MYCO</name>
<evidence type="ECO:0000313" key="2">
    <source>
        <dbReference type="Proteomes" id="UP001519535"/>
    </source>
</evidence>
<organism evidence="1 2">
    <name type="scientific">Mycolicibacter acidiphilus</name>
    <dbReference type="NCBI Taxonomy" id="2835306"/>
    <lineage>
        <taxon>Bacteria</taxon>
        <taxon>Bacillati</taxon>
        <taxon>Actinomycetota</taxon>
        <taxon>Actinomycetes</taxon>
        <taxon>Mycobacteriales</taxon>
        <taxon>Mycobacteriaceae</taxon>
        <taxon>Mycolicibacter</taxon>
    </lineage>
</organism>
<keyword evidence="2" id="KW-1185">Reference proteome</keyword>
<dbReference type="RefSeq" id="WP_214093100.1">
    <property type="nucleotide sequence ID" value="NZ_JAHCLR010000020.1"/>
</dbReference>
<proteinExistence type="predicted"/>
<dbReference type="Proteomes" id="UP001519535">
    <property type="component" value="Unassembled WGS sequence"/>
</dbReference>
<gene>
    <name evidence="1" type="ORF">KIH27_11595</name>
</gene>
<evidence type="ECO:0000313" key="1">
    <source>
        <dbReference type="EMBL" id="MBS9534231.1"/>
    </source>
</evidence>
<reference evidence="1 2" key="1">
    <citation type="submission" date="2021-05" db="EMBL/GenBank/DDBJ databases">
        <title>Mycobacterium acidophilum sp. nov., an extremely acid-tolerant member of the genus Mycobacterium.</title>
        <authorList>
            <person name="Xia J."/>
        </authorList>
    </citation>
    <scope>NUCLEOTIDE SEQUENCE [LARGE SCALE GENOMIC DNA]</scope>
    <source>
        <strain evidence="1 2">M1</strain>
    </source>
</reference>
<protein>
    <submittedName>
        <fullName evidence="1">Cytotoxic translational repressor of toxin-antitoxin stability system</fullName>
    </submittedName>
</protein>